<gene>
    <name evidence="1" type="ORF">EPUL_005638</name>
</gene>
<feature type="non-terminal residue" evidence="1">
    <location>
        <position position="322"/>
    </location>
</feature>
<accession>A0A2S4PJ52</accession>
<organism evidence="1 2">
    <name type="scientific">Erysiphe pulchra</name>
    <dbReference type="NCBI Taxonomy" id="225359"/>
    <lineage>
        <taxon>Eukaryota</taxon>
        <taxon>Fungi</taxon>
        <taxon>Dikarya</taxon>
        <taxon>Ascomycota</taxon>
        <taxon>Pezizomycotina</taxon>
        <taxon>Leotiomycetes</taxon>
        <taxon>Erysiphales</taxon>
        <taxon>Erysiphaceae</taxon>
        <taxon>Erysiphe</taxon>
    </lineage>
</organism>
<proteinExistence type="predicted"/>
<evidence type="ECO:0000313" key="2">
    <source>
        <dbReference type="Proteomes" id="UP000237438"/>
    </source>
</evidence>
<evidence type="ECO:0000313" key="1">
    <source>
        <dbReference type="EMBL" id="POS82017.1"/>
    </source>
</evidence>
<dbReference type="Pfam" id="PF14223">
    <property type="entry name" value="Retrotran_gag_2"/>
    <property type="match status" value="1"/>
</dbReference>
<dbReference type="OrthoDB" id="3598000at2759"/>
<dbReference type="STRING" id="225359.A0A2S4PJ52"/>
<keyword evidence="2" id="KW-1185">Reference proteome</keyword>
<dbReference type="AlphaFoldDB" id="A0A2S4PJ52"/>
<comment type="caution">
    <text evidence="1">The sequence shown here is derived from an EMBL/GenBank/DDBJ whole genome shotgun (WGS) entry which is preliminary data.</text>
</comment>
<protein>
    <submittedName>
        <fullName evidence="1">Uncharacterized protein</fullName>
    </submittedName>
</protein>
<name>A0A2S4PJ52_9PEZI</name>
<dbReference type="Proteomes" id="UP000237438">
    <property type="component" value="Unassembled WGS sequence"/>
</dbReference>
<dbReference type="EMBL" id="PEDP01004966">
    <property type="protein sequence ID" value="POS82017.1"/>
    <property type="molecule type" value="Genomic_DNA"/>
</dbReference>
<sequence length="322" mass="36305">MSGPASGLVLPNSQKLKGEENYTQWVRAIESIAYQFDLHKYYHPDAPAGLERINELQLNQMIPKEAKMRQAIEFNIHSGPMAVIATEKTAKGMWLKLKLQYEGSGAVLEHSAIQDYVRQTILDHPDLESYVNHFQKSCERLVTLDLLDVSKWHPKMFVMGVKEKYPIWAERQRSNIRTNHDITLASLISDLTDEARESSHERNTKLAMSAQEKSKGKFHAHINSGIKGRFQHCKCCGNPQKRSQLDLKGGSSDDDELSSFVGMATTDSTLICSSNSTILPVSLESAFISLTESFRWVIDTGADRHICKDLDTFDTYLPSNSL</sequence>
<reference evidence="1 2" key="1">
    <citation type="submission" date="2017-10" db="EMBL/GenBank/DDBJ databases">
        <title>Development of genomic resources for the powdery mildew, Erysiphe pulchra.</title>
        <authorList>
            <person name="Wadl P.A."/>
            <person name="Mack B.M."/>
            <person name="Moore G."/>
            <person name="Beltz S.B."/>
        </authorList>
    </citation>
    <scope>NUCLEOTIDE SEQUENCE [LARGE SCALE GENOMIC DNA]</scope>
    <source>
        <strain evidence="1">Cflorida</strain>
    </source>
</reference>